<dbReference type="Proteomes" id="UP000235925">
    <property type="component" value="Unassembled WGS sequence"/>
</dbReference>
<gene>
    <name evidence="7" type="ORF">CXK92_05315</name>
</gene>
<feature type="transmembrane region" description="Helical" evidence="6">
    <location>
        <begin position="100"/>
        <end position="120"/>
    </location>
</feature>
<feature type="transmembrane region" description="Helical" evidence="6">
    <location>
        <begin position="44"/>
        <end position="62"/>
    </location>
</feature>
<dbReference type="GO" id="GO:0005886">
    <property type="term" value="C:plasma membrane"/>
    <property type="evidence" value="ECO:0007669"/>
    <property type="project" value="TreeGrafter"/>
</dbReference>
<evidence type="ECO:0000256" key="1">
    <source>
        <dbReference type="ARBA" id="ARBA00004141"/>
    </source>
</evidence>
<keyword evidence="4 6" id="KW-1133">Transmembrane helix</keyword>
<keyword evidence="5 6" id="KW-0472">Membrane</keyword>
<sequence length="124" mass="13031">MIRCYLTLAALFGFTGVALGAFASHGLRDQLSTAYLAVFQTGVQYQLIHALALFGVALLALLRPSRLLTAAGTLFIIGILLFSGSLYLLTLSGIGKLGMITPIGGTAFLAGWLCLAVAGWRIRG</sequence>
<reference evidence="7 8" key="1">
    <citation type="submission" date="2018-01" db="EMBL/GenBank/DDBJ databases">
        <title>Denitrification phenotypes of diverse strains of Pseudomonas stutzeri.</title>
        <authorList>
            <person name="Milligan D.A."/>
            <person name="Bergaust L."/>
            <person name="Bakken L.R."/>
            <person name="Frostegard A."/>
        </authorList>
    </citation>
    <scope>NUCLEOTIDE SEQUENCE [LARGE SCALE GENOMIC DNA]</scope>
    <source>
        <strain evidence="7 8">KC</strain>
    </source>
</reference>
<comment type="subcellular location">
    <subcellularLocation>
        <location evidence="1">Membrane</location>
        <topology evidence="1">Multi-pass membrane protein</topology>
    </subcellularLocation>
</comment>
<feature type="transmembrane region" description="Helical" evidence="6">
    <location>
        <begin position="74"/>
        <end position="94"/>
    </location>
</feature>
<evidence type="ECO:0000256" key="2">
    <source>
        <dbReference type="ARBA" id="ARBA00009694"/>
    </source>
</evidence>
<evidence type="ECO:0000256" key="4">
    <source>
        <dbReference type="ARBA" id="ARBA00022989"/>
    </source>
</evidence>
<dbReference type="RefSeq" id="WP_102824029.1">
    <property type="nucleotide sequence ID" value="NZ_CP139348.1"/>
</dbReference>
<name>A0A2N8S3T1_STUST</name>
<dbReference type="PANTHER" id="PTHR43461:SF1">
    <property type="entry name" value="TRANSMEMBRANE PROTEIN 256"/>
    <property type="match status" value="1"/>
</dbReference>
<evidence type="ECO:0000256" key="6">
    <source>
        <dbReference type="SAM" id="Phobius"/>
    </source>
</evidence>
<protein>
    <submittedName>
        <fullName evidence="7">DUF423 domain-containing protein</fullName>
    </submittedName>
</protein>
<organism evidence="7 8">
    <name type="scientific">Stutzerimonas stutzeri</name>
    <name type="common">Pseudomonas stutzeri</name>
    <dbReference type="NCBI Taxonomy" id="316"/>
    <lineage>
        <taxon>Bacteria</taxon>
        <taxon>Pseudomonadati</taxon>
        <taxon>Pseudomonadota</taxon>
        <taxon>Gammaproteobacteria</taxon>
        <taxon>Pseudomonadales</taxon>
        <taxon>Pseudomonadaceae</taxon>
        <taxon>Stutzerimonas</taxon>
    </lineage>
</organism>
<comment type="caution">
    <text evidence="7">The sequence shown here is derived from an EMBL/GenBank/DDBJ whole genome shotgun (WGS) entry which is preliminary data.</text>
</comment>
<keyword evidence="3 6" id="KW-0812">Transmembrane</keyword>
<evidence type="ECO:0000313" key="8">
    <source>
        <dbReference type="Proteomes" id="UP000235925"/>
    </source>
</evidence>
<evidence type="ECO:0000256" key="5">
    <source>
        <dbReference type="ARBA" id="ARBA00023136"/>
    </source>
</evidence>
<dbReference type="PANTHER" id="PTHR43461">
    <property type="entry name" value="TRANSMEMBRANE PROTEIN 256"/>
    <property type="match status" value="1"/>
</dbReference>
<proteinExistence type="inferred from homology"/>
<evidence type="ECO:0000256" key="3">
    <source>
        <dbReference type="ARBA" id="ARBA00022692"/>
    </source>
</evidence>
<dbReference type="AlphaFoldDB" id="A0A2N8S3T1"/>
<comment type="similarity">
    <text evidence="2">Belongs to the UPF0382 family.</text>
</comment>
<dbReference type="Pfam" id="PF04241">
    <property type="entry name" value="DUF423"/>
    <property type="match status" value="1"/>
</dbReference>
<dbReference type="InterPro" id="IPR006696">
    <property type="entry name" value="DUF423"/>
</dbReference>
<dbReference type="EMBL" id="POUN01000002">
    <property type="protein sequence ID" value="PNF81257.1"/>
    <property type="molecule type" value="Genomic_DNA"/>
</dbReference>
<dbReference type="OrthoDB" id="9802121at2"/>
<accession>A0A2N8S3T1</accession>
<evidence type="ECO:0000313" key="7">
    <source>
        <dbReference type="EMBL" id="PNF81257.1"/>
    </source>
</evidence>